<dbReference type="InterPro" id="IPR036397">
    <property type="entry name" value="RNaseH_sf"/>
</dbReference>
<proteinExistence type="predicted"/>
<keyword evidence="3" id="KW-1185">Reference proteome</keyword>
<evidence type="ECO:0000313" key="3">
    <source>
        <dbReference type="Proteomes" id="UP000078541"/>
    </source>
</evidence>
<keyword evidence="1" id="KW-0812">Transmembrane</keyword>
<dbReference type="Gene3D" id="3.30.420.10">
    <property type="entry name" value="Ribonuclease H-like superfamily/Ribonuclease H"/>
    <property type="match status" value="1"/>
</dbReference>
<dbReference type="AlphaFoldDB" id="A0A151JYG0"/>
<dbReference type="STRING" id="34720.A0A151JYG0"/>
<reference evidence="2 3" key="1">
    <citation type="submission" date="2016-03" db="EMBL/GenBank/DDBJ databases">
        <title>Trachymyrmex septentrionalis WGS genome.</title>
        <authorList>
            <person name="Nygaard S."/>
            <person name="Hu H."/>
            <person name="Boomsma J."/>
            <person name="Zhang G."/>
        </authorList>
    </citation>
    <scope>NUCLEOTIDE SEQUENCE [LARGE SCALE GENOMIC DNA]</scope>
    <source>
        <strain evidence="2">Tsep2-gDNA-1</strain>
        <tissue evidence="2">Whole body</tissue>
    </source>
</reference>
<accession>A0A151JYG0</accession>
<dbReference type="Proteomes" id="UP000078541">
    <property type="component" value="Unassembled WGS sequence"/>
</dbReference>
<gene>
    <name evidence="2" type="ORF">ALC56_04099</name>
</gene>
<dbReference type="EMBL" id="KQ981469">
    <property type="protein sequence ID" value="KYN41494.1"/>
    <property type="molecule type" value="Genomic_DNA"/>
</dbReference>
<protein>
    <submittedName>
        <fullName evidence="2">Uncharacterized protein</fullName>
    </submittedName>
</protein>
<feature type="transmembrane region" description="Helical" evidence="1">
    <location>
        <begin position="27"/>
        <end position="46"/>
    </location>
</feature>
<sequence>MSTFREPCNPLYQDEEQPDTELFLRAVPFYIMLFYIMLYAVCWSCLPRTIDELKAAIRQEITGISPQITARVMETFRNQLRMCIEKNGRHLDSVIFKTQ</sequence>
<organism evidence="2 3">
    <name type="scientific">Trachymyrmex septentrionalis</name>
    <dbReference type="NCBI Taxonomy" id="34720"/>
    <lineage>
        <taxon>Eukaryota</taxon>
        <taxon>Metazoa</taxon>
        <taxon>Ecdysozoa</taxon>
        <taxon>Arthropoda</taxon>
        <taxon>Hexapoda</taxon>
        <taxon>Insecta</taxon>
        <taxon>Pterygota</taxon>
        <taxon>Neoptera</taxon>
        <taxon>Endopterygota</taxon>
        <taxon>Hymenoptera</taxon>
        <taxon>Apocrita</taxon>
        <taxon>Aculeata</taxon>
        <taxon>Formicoidea</taxon>
        <taxon>Formicidae</taxon>
        <taxon>Myrmicinae</taxon>
        <taxon>Trachymyrmex</taxon>
    </lineage>
</organism>
<keyword evidence="1" id="KW-0472">Membrane</keyword>
<evidence type="ECO:0000256" key="1">
    <source>
        <dbReference type="SAM" id="Phobius"/>
    </source>
</evidence>
<evidence type="ECO:0000313" key="2">
    <source>
        <dbReference type="EMBL" id="KYN41494.1"/>
    </source>
</evidence>
<dbReference type="GO" id="GO:0003676">
    <property type="term" value="F:nucleic acid binding"/>
    <property type="evidence" value="ECO:0007669"/>
    <property type="project" value="InterPro"/>
</dbReference>
<keyword evidence="1" id="KW-1133">Transmembrane helix</keyword>
<name>A0A151JYG0_9HYME</name>